<sequence>MNETSCIYGFDVVEELKGKNVTTSDELAWPCELRIFWVHILPFVNLVRGLLSYGTSIIVGVGILLNTVSFVVLTRRNMRKIPSNLYLAALSIYDTLTLTMNFMVGVLRGQNESINKSFQSNEGLCRFHGVIVEMFNLLSVWVIVAFSCERLFMIKFPLKARSASPRKALAVVILVSGILFTIALNKVAVSGFEDDSVFGYKACKTRREIVKEIIYFYVALNTWIPTLLIVVINTIIICEVKKHKSMRQSLTNSYMSRTDEKATKILLLVSTTYVLLVLPLGIVQTTELIWNSTKPFIPGEKGYEGFMLTKIKLKWTRAFFFFFYQFHYAINFFLYVASSSAHRFRQTLKKLLGIKTNPEDLMTNQASGRNVIVPARSAPATSDTQGNDSNQSQL</sequence>
<accession>A0ABD3WXX6</accession>
<dbReference type="InterPro" id="IPR017452">
    <property type="entry name" value="GPCR_Rhodpsn_7TM"/>
</dbReference>
<keyword evidence="6" id="KW-0675">Receptor</keyword>
<keyword evidence="4" id="KW-0297">G-protein coupled receptor</keyword>
<evidence type="ECO:0000256" key="3">
    <source>
        <dbReference type="ARBA" id="ARBA00022989"/>
    </source>
</evidence>
<keyword evidence="2 8" id="KW-0812">Transmembrane</keyword>
<dbReference type="Proteomes" id="UP001634394">
    <property type="component" value="Unassembled WGS sequence"/>
</dbReference>
<feature type="transmembrane region" description="Helical" evidence="8">
    <location>
        <begin position="50"/>
        <end position="73"/>
    </location>
</feature>
<proteinExistence type="predicted"/>
<keyword evidence="7" id="KW-0807">Transducer</keyword>
<feature type="transmembrane region" description="Helical" evidence="8">
    <location>
        <begin position="127"/>
        <end position="148"/>
    </location>
</feature>
<evidence type="ECO:0000256" key="8">
    <source>
        <dbReference type="SAM" id="Phobius"/>
    </source>
</evidence>
<feature type="transmembrane region" description="Helical" evidence="8">
    <location>
        <begin position="85"/>
        <end position="107"/>
    </location>
</feature>
<evidence type="ECO:0000256" key="6">
    <source>
        <dbReference type="ARBA" id="ARBA00023170"/>
    </source>
</evidence>
<keyword evidence="5 8" id="KW-0472">Membrane</keyword>
<dbReference type="EMBL" id="JBJQND010000005">
    <property type="protein sequence ID" value="KAL3877597.1"/>
    <property type="molecule type" value="Genomic_DNA"/>
</dbReference>
<gene>
    <name evidence="10" type="ORF">ACJMK2_035293</name>
</gene>
<organism evidence="10 11">
    <name type="scientific">Sinanodonta woodiana</name>
    <name type="common">Chinese pond mussel</name>
    <name type="synonym">Anodonta woodiana</name>
    <dbReference type="NCBI Taxonomy" id="1069815"/>
    <lineage>
        <taxon>Eukaryota</taxon>
        <taxon>Metazoa</taxon>
        <taxon>Spiralia</taxon>
        <taxon>Lophotrochozoa</taxon>
        <taxon>Mollusca</taxon>
        <taxon>Bivalvia</taxon>
        <taxon>Autobranchia</taxon>
        <taxon>Heteroconchia</taxon>
        <taxon>Palaeoheterodonta</taxon>
        <taxon>Unionida</taxon>
        <taxon>Unionoidea</taxon>
        <taxon>Unionidae</taxon>
        <taxon>Unioninae</taxon>
        <taxon>Sinanodonta</taxon>
    </lineage>
</organism>
<evidence type="ECO:0000256" key="7">
    <source>
        <dbReference type="ARBA" id="ARBA00023224"/>
    </source>
</evidence>
<dbReference type="InterPro" id="IPR000276">
    <property type="entry name" value="GPCR_Rhodpsn"/>
</dbReference>
<dbReference type="GO" id="GO:0016020">
    <property type="term" value="C:membrane"/>
    <property type="evidence" value="ECO:0007669"/>
    <property type="project" value="UniProtKB-SubCell"/>
</dbReference>
<feature type="transmembrane region" description="Helical" evidence="8">
    <location>
        <begin position="265"/>
        <end position="283"/>
    </location>
</feature>
<dbReference type="GO" id="GO:0004930">
    <property type="term" value="F:G protein-coupled receptor activity"/>
    <property type="evidence" value="ECO:0007669"/>
    <property type="project" value="UniProtKB-KW"/>
</dbReference>
<dbReference type="Pfam" id="PF00001">
    <property type="entry name" value="7tm_1"/>
    <property type="match status" value="1"/>
</dbReference>
<evidence type="ECO:0000313" key="10">
    <source>
        <dbReference type="EMBL" id="KAL3877597.1"/>
    </source>
</evidence>
<feature type="transmembrane region" description="Helical" evidence="8">
    <location>
        <begin position="168"/>
        <end position="188"/>
    </location>
</feature>
<evidence type="ECO:0000313" key="11">
    <source>
        <dbReference type="Proteomes" id="UP001634394"/>
    </source>
</evidence>
<protein>
    <recommendedName>
        <fullName evidence="9">G-protein coupled receptors family 1 profile domain-containing protein</fullName>
    </recommendedName>
</protein>
<dbReference type="CDD" id="cd14978">
    <property type="entry name" value="7tmA_FMRFamide_R-like"/>
    <property type="match status" value="1"/>
</dbReference>
<dbReference type="SUPFAM" id="SSF81321">
    <property type="entry name" value="Family A G protein-coupled receptor-like"/>
    <property type="match status" value="1"/>
</dbReference>
<evidence type="ECO:0000256" key="1">
    <source>
        <dbReference type="ARBA" id="ARBA00004141"/>
    </source>
</evidence>
<evidence type="ECO:0000256" key="4">
    <source>
        <dbReference type="ARBA" id="ARBA00023040"/>
    </source>
</evidence>
<evidence type="ECO:0000256" key="5">
    <source>
        <dbReference type="ARBA" id="ARBA00023136"/>
    </source>
</evidence>
<dbReference type="AlphaFoldDB" id="A0ABD3WXX6"/>
<dbReference type="Gene3D" id="1.20.1070.10">
    <property type="entry name" value="Rhodopsin 7-helix transmembrane proteins"/>
    <property type="match status" value="1"/>
</dbReference>
<comment type="caution">
    <text evidence="10">The sequence shown here is derived from an EMBL/GenBank/DDBJ whole genome shotgun (WGS) entry which is preliminary data.</text>
</comment>
<comment type="subcellular location">
    <subcellularLocation>
        <location evidence="1">Membrane</location>
        <topology evidence="1">Multi-pass membrane protein</topology>
    </subcellularLocation>
</comment>
<evidence type="ECO:0000256" key="2">
    <source>
        <dbReference type="ARBA" id="ARBA00022692"/>
    </source>
</evidence>
<dbReference type="PANTHER" id="PTHR24243:SF230">
    <property type="entry name" value="G-PROTEIN COUPLED RECEPTORS FAMILY 1 PROFILE DOMAIN-CONTAINING PROTEIN"/>
    <property type="match status" value="1"/>
</dbReference>
<dbReference type="PANTHER" id="PTHR24243">
    <property type="entry name" value="G-PROTEIN COUPLED RECEPTOR"/>
    <property type="match status" value="1"/>
</dbReference>
<feature type="transmembrane region" description="Helical" evidence="8">
    <location>
        <begin position="214"/>
        <end position="238"/>
    </location>
</feature>
<name>A0ABD3WXX6_SINWO</name>
<feature type="domain" description="G-protein coupled receptors family 1 profile" evidence="9">
    <location>
        <begin position="65"/>
        <end position="335"/>
    </location>
</feature>
<dbReference type="PROSITE" id="PS50262">
    <property type="entry name" value="G_PROTEIN_RECEP_F1_2"/>
    <property type="match status" value="1"/>
</dbReference>
<reference evidence="10 11" key="1">
    <citation type="submission" date="2024-11" db="EMBL/GenBank/DDBJ databases">
        <title>Chromosome-level genome assembly of the freshwater bivalve Anodonta woodiana.</title>
        <authorList>
            <person name="Chen X."/>
        </authorList>
    </citation>
    <scope>NUCLEOTIDE SEQUENCE [LARGE SCALE GENOMIC DNA]</scope>
    <source>
        <strain evidence="10">MN2024</strain>
        <tissue evidence="10">Gills</tissue>
    </source>
</reference>
<feature type="transmembrane region" description="Helical" evidence="8">
    <location>
        <begin position="318"/>
        <end position="337"/>
    </location>
</feature>
<keyword evidence="3 8" id="KW-1133">Transmembrane helix</keyword>
<evidence type="ECO:0000259" key="9">
    <source>
        <dbReference type="PROSITE" id="PS50262"/>
    </source>
</evidence>
<keyword evidence="11" id="KW-1185">Reference proteome</keyword>